<dbReference type="OrthoDB" id="5348860at2"/>
<feature type="compositionally biased region" description="Basic residues" evidence="1">
    <location>
        <begin position="54"/>
        <end position="63"/>
    </location>
</feature>
<dbReference type="EMBL" id="SMDR01000002">
    <property type="protein sequence ID" value="TNJ33906.1"/>
    <property type="molecule type" value="Genomic_DNA"/>
</dbReference>
<dbReference type="Proteomes" id="UP000305760">
    <property type="component" value="Unassembled WGS sequence"/>
</dbReference>
<sequence>MRLASICAKADGWGRLRTMGHLLGWGRRAVNARVPATGLRASSSRRTGLERNRGARLRSKGSRARMEAPMETPMRLPRTLRPLALLGLAALALAGCGRSSESDSAAAPAERAERAAPLAEDFERTWLGVLPCADCDGIQTRLVLRGEDGARRYLLEETYLGVEGDNAFVQEGEWTEETLSLEGVDTPVYRLDPQGPASRWFWVQPDGGLEMLEGRGRTFGDGLGYRLQRL</sequence>
<name>A0A5C4RRU6_9GAMM</name>
<accession>A0A5C4RRU6</accession>
<organism evidence="2 3">
    <name type="scientific">Arenimonas terrae</name>
    <dbReference type="NCBI Taxonomy" id="2546226"/>
    <lineage>
        <taxon>Bacteria</taxon>
        <taxon>Pseudomonadati</taxon>
        <taxon>Pseudomonadota</taxon>
        <taxon>Gammaproteobacteria</taxon>
        <taxon>Lysobacterales</taxon>
        <taxon>Lysobacteraceae</taxon>
        <taxon>Arenimonas</taxon>
    </lineage>
</organism>
<dbReference type="Pfam" id="PF04170">
    <property type="entry name" value="NlpE"/>
    <property type="match status" value="1"/>
</dbReference>
<feature type="region of interest" description="Disordered" evidence="1">
    <location>
        <begin position="40"/>
        <end position="69"/>
    </location>
</feature>
<reference evidence="2 3" key="1">
    <citation type="submission" date="2019-03" db="EMBL/GenBank/DDBJ databases">
        <title>Arenimonas daejeonensis sp. nov., isolated from compost.</title>
        <authorList>
            <person name="Jeon C.O."/>
        </authorList>
    </citation>
    <scope>NUCLEOTIDE SEQUENCE [LARGE SCALE GENOMIC DNA]</scope>
    <source>
        <strain evidence="2 3">R29</strain>
    </source>
</reference>
<evidence type="ECO:0000313" key="3">
    <source>
        <dbReference type="Proteomes" id="UP000305760"/>
    </source>
</evidence>
<comment type="caution">
    <text evidence="2">The sequence shown here is derived from an EMBL/GenBank/DDBJ whole genome shotgun (WGS) entry which is preliminary data.</text>
</comment>
<dbReference type="AlphaFoldDB" id="A0A5C4RRU6"/>
<proteinExistence type="predicted"/>
<protein>
    <submittedName>
        <fullName evidence="2">Copper resistance protein NlpE</fullName>
    </submittedName>
</protein>
<gene>
    <name evidence="2" type="ORF">E1B00_11295</name>
</gene>
<evidence type="ECO:0000313" key="2">
    <source>
        <dbReference type="EMBL" id="TNJ33906.1"/>
    </source>
</evidence>
<dbReference type="Gene3D" id="2.40.128.640">
    <property type="match status" value="1"/>
</dbReference>
<dbReference type="InterPro" id="IPR007298">
    <property type="entry name" value="Cu-R_lipoprotein_NlpE"/>
</dbReference>
<keyword evidence="3" id="KW-1185">Reference proteome</keyword>
<evidence type="ECO:0000256" key="1">
    <source>
        <dbReference type="SAM" id="MobiDB-lite"/>
    </source>
</evidence>